<evidence type="ECO:0000313" key="1">
    <source>
        <dbReference type="EMBL" id="RRT54606.1"/>
    </source>
</evidence>
<sequence length="202" mass="22789">MSYPESDKLASNLADSFRVQLLVNRCVEEIQREFHKSKDEHGECISRGSPFVQEIQDKLIPFNFHLPTLEAYDNNYDMAEHVATFQVQMALYDISNTLMCRAFPTTLRGPALIPLPSTSRLVHYRAHIGQSITEHTLTSTLSGTPRLVHCRVHLGQSLTDRISANRLSSTSQSVHYRAHLNESFAEHISVSPLPSTSRLVLC</sequence>
<accession>A0A426YS89</accession>
<proteinExistence type="predicted"/>
<organism evidence="1 2">
    <name type="scientific">Ensete ventricosum</name>
    <name type="common">Abyssinian banana</name>
    <name type="synonym">Musa ensete</name>
    <dbReference type="NCBI Taxonomy" id="4639"/>
    <lineage>
        <taxon>Eukaryota</taxon>
        <taxon>Viridiplantae</taxon>
        <taxon>Streptophyta</taxon>
        <taxon>Embryophyta</taxon>
        <taxon>Tracheophyta</taxon>
        <taxon>Spermatophyta</taxon>
        <taxon>Magnoliopsida</taxon>
        <taxon>Liliopsida</taxon>
        <taxon>Zingiberales</taxon>
        <taxon>Musaceae</taxon>
        <taxon>Ensete</taxon>
    </lineage>
</organism>
<name>A0A426YS89_ENSVE</name>
<dbReference type="EMBL" id="AMZH03010510">
    <property type="protein sequence ID" value="RRT54606.1"/>
    <property type="molecule type" value="Genomic_DNA"/>
</dbReference>
<dbReference type="AlphaFoldDB" id="A0A426YS89"/>
<gene>
    <name evidence="1" type="ORF">B296_00015567</name>
</gene>
<dbReference type="Proteomes" id="UP000287651">
    <property type="component" value="Unassembled WGS sequence"/>
</dbReference>
<reference evidence="1 2" key="1">
    <citation type="journal article" date="2014" name="Agronomy (Basel)">
        <title>A Draft Genome Sequence for Ensete ventricosum, the Drought-Tolerant Tree Against Hunger.</title>
        <authorList>
            <person name="Harrison J."/>
            <person name="Moore K.A."/>
            <person name="Paszkiewicz K."/>
            <person name="Jones T."/>
            <person name="Grant M."/>
            <person name="Ambacheew D."/>
            <person name="Muzemil S."/>
            <person name="Studholme D.J."/>
        </authorList>
    </citation>
    <scope>NUCLEOTIDE SEQUENCE [LARGE SCALE GENOMIC DNA]</scope>
</reference>
<evidence type="ECO:0000313" key="2">
    <source>
        <dbReference type="Proteomes" id="UP000287651"/>
    </source>
</evidence>
<comment type="caution">
    <text evidence="1">The sequence shown here is derived from an EMBL/GenBank/DDBJ whole genome shotgun (WGS) entry which is preliminary data.</text>
</comment>
<protein>
    <submittedName>
        <fullName evidence="1">Uncharacterized protein</fullName>
    </submittedName>
</protein>